<evidence type="ECO:0000313" key="2">
    <source>
        <dbReference type="EMBL" id="GAA0745995.1"/>
    </source>
</evidence>
<feature type="transmembrane region" description="Helical" evidence="1">
    <location>
        <begin position="37"/>
        <end position="58"/>
    </location>
</feature>
<dbReference type="Proteomes" id="UP001500279">
    <property type="component" value="Unassembled WGS sequence"/>
</dbReference>
<evidence type="ECO:0000256" key="1">
    <source>
        <dbReference type="SAM" id="Phobius"/>
    </source>
</evidence>
<keyword evidence="1" id="KW-0812">Transmembrane</keyword>
<reference evidence="3" key="1">
    <citation type="journal article" date="2019" name="Int. J. Syst. Evol. Microbiol.">
        <title>The Global Catalogue of Microorganisms (GCM) 10K type strain sequencing project: providing services to taxonomists for standard genome sequencing and annotation.</title>
        <authorList>
            <consortium name="The Broad Institute Genomics Platform"/>
            <consortium name="The Broad Institute Genome Sequencing Center for Infectious Disease"/>
            <person name="Wu L."/>
            <person name="Ma J."/>
        </authorList>
    </citation>
    <scope>NUCLEOTIDE SEQUENCE [LARGE SCALE GENOMIC DNA]</scope>
    <source>
        <strain evidence="3">JCM 15503</strain>
    </source>
</reference>
<name>A0ABP3V0I7_9BURK</name>
<organism evidence="2 3">
    <name type="scientific">Ideonella azotifigens</name>
    <dbReference type="NCBI Taxonomy" id="513160"/>
    <lineage>
        <taxon>Bacteria</taxon>
        <taxon>Pseudomonadati</taxon>
        <taxon>Pseudomonadota</taxon>
        <taxon>Betaproteobacteria</taxon>
        <taxon>Burkholderiales</taxon>
        <taxon>Sphaerotilaceae</taxon>
        <taxon>Ideonella</taxon>
    </lineage>
</organism>
<feature type="transmembrane region" description="Helical" evidence="1">
    <location>
        <begin position="104"/>
        <end position="123"/>
    </location>
</feature>
<protein>
    <submittedName>
        <fullName evidence="2">Uncharacterized protein</fullName>
    </submittedName>
</protein>
<gene>
    <name evidence="2" type="ORF">GCM10009107_13050</name>
</gene>
<keyword evidence="1" id="KW-1133">Transmembrane helix</keyword>
<sequence>MQARHSSVHPAISALLAVSLVANFALFGNTADYAPSIRPVLVGGLLIFNCVLAWFGGARGLRSAEPVGQLPAVAGCLLIAPFVLFALLLGIGPPHEQPPSENDLRFLLLAINSILVGAGLIVLREALVPGGERLYSTLGLACAVLATPLYFLFCVIQRNDYVAEQLGWSWTASVSGHLRELTPLDALSITALFFAGVLTYLATAAFARSLSKAGWLGRGATWAFLLLSGLGLFFLIARGLAYPSMQAAMSHWYTVPGFVAGIPAVPWMMPAAIGVLMLRRCGPERPQA</sequence>
<feature type="transmembrane region" description="Helical" evidence="1">
    <location>
        <begin position="135"/>
        <end position="153"/>
    </location>
</feature>
<evidence type="ECO:0000313" key="3">
    <source>
        <dbReference type="Proteomes" id="UP001500279"/>
    </source>
</evidence>
<comment type="caution">
    <text evidence="2">The sequence shown here is derived from an EMBL/GenBank/DDBJ whole genome shotgun (WGS) entry which is preliminary data.</text>
</comment>
<feature type="transmembrane region" description="Helical" evidence="1">
    <location>
        <begin position="70"/>
        <end position="92"/>
    </location>
</feature>
<dbReference type="EMBL" id="BAAAEW010000006">
    <property type="protein sequence ID" value="GAA0745995.1"/>
    <property type="molecule type" value="Genomic_DNA"/>
</dbReference>
<feature type="transmembrane region" description="Helical" evidence="1">
    <location>
        <begin position="186"/>
        <end position="207"/>
    </location>
</feature>
<proteinExistence type="predicted"/>
<keyword evidence="1" id="KW-0472">Membrane</keyword>
<feature type="transmembrane region" description="Helical" evidence="1">
    <location>
        <begin position="219"/>
        <end position="237"/>
    </location>
</feature>
<keyword evidence="3" id="KW-1185">Reference proteome</keyword>
<accession>A0ABP3V0I7</accession>
<dbReference type="RefSeq" id="WP_141285880.1">
    <property type="nucleotide sequence ID" value="NZ_BAAAEW010000006.1"/>
</dbReference>
<feature type="transmembrane region" description="Helical" evidence="1">
    <location>
        <begin position="257"/>
        <end position="278"/>
    </location>
</feature>